<dbReference type="GO" id="GO:0003746">
    <property type="term" value="F:translation elongation factor activity"/>
    <property type="evidence" value="ECO:0007669"/>
    <property type="project" value="UniProtKB-UniRule"/>
</dbReference>
<comment type="similarity">
    <text evidence="3 7 9">Belongs to the elongation factor P family.</text>
</comment>
<dbReference type="HOGENOM" id="CLU_074944_2_1_4"/>
<keyword evidence="6 7" id="KW-0648">Protein biosynthesis</keyword>
<dbReference type="InterPro" id="IPR020599">
    <property type="entry name" value="Transl_elong_fac_P/YeiP"/>
</dbReference>
<sequence>MRVLFLTNKQRDIFMKTAQELRAGNVFMIGNDPMVVQKTEYIKGGRSSAKVSMKLKNLLTGAASETIVKADDKFDVIVLSRKNCKYSYFADPMYVFMDDEFNQYEIEAENIGDALKFIVDGMEDDCEVTFYEGNPISVELPTIIVREVEYTEPAVKGDTSGKVMKTARLVGGTEIQVMSYVENGDKIEIDTRTGEFRKRA</sequence>
<evidence type="ECO:0000256" key="8">
    <source>
        <dbReference type="NCBIfam" id="TIGR00038"/>
    </source>
</evidence>
<dbReference type="NCBIfam" id="NF001810">
    <property type="entry name" value="PRK00529.1"/>
    <property type="match status" value="1"/>
</dbReference>
<organism evidence="12 13">
    <name type="scientific">Kingella kingae ATCC 23330</name>
    <dbReference type="NCBI Taxonomy" id="887327"/>
    <lineage>
        <taxon>Bacteria</taxon>
        <taxon>Pseudomonadati</taxon>
        <taxon>Pseudomonadota</taxon>
        <taxon>Betaproteobacteria</taxon>
        <taxon>Neisseriales</taxon>
        <taxon>Neisseriaceae</taxon>
        <taxon>Kingella</taxon>
    </lineage>
</organism>
<dbReference type="GO" id="GO:0043043">
    <property type="term" value="P:peptide biosynthetic process"/>
    <property type="evidence" value="ECO:0007669"/>
    <property type="project" value="InterPro"/>
</dbReference>
<dbReference type="InterPro" id="IPR012340">
    <property type="entry name" value="NA-bd_OB-fold"/>
</dbReference>
<dbReference type="UniPathway" id="UPA00345"/>
<dbReference type="Proteomes" id="UP000004207">
    <property type="component" value="Unassembled WGS sequence"/>
</dbReference>
<dbReference type="Gene3D" id="2.40.50.140">
    <property type="entry name" value="Nucleic acid-binding proteins"/>
    <property type="match status" value="2"/>
</dbReference>
<dbReference type="PANTHER" id="PTHR30053">
    <property type="entry name" value="ELONGATION FACTOR P"/>
    <property type="match status" value="1"/>
</dbReference>
<dbReference type="SMART" id="SM00841">
    <property type="entry name" value="Elong-fact-P_C"/>
    <property type="match status" value="1"/>
</dbReference>
<dbReference type="Pfam" id="PF08207">
    <property type="entry name" value="EFP_N"/>
    <property type="match status" value="1"/>
</dbReference>
<gene>
    <name evidence="7 12" type="primary">efp</name>
    <name evidence="12" type="ORF">HMPREF0476_0223</name>
</gene>
<evidence type="ECO:0000256" key="3">
    <source>
        <dbReference type="ARBA" id="ARBA00009479"/>
    </source>
</evidence>
<accession>F5S4U0</accession>
<dbReference type="Pfam" id="PF01132">
    <property type="entry name" value="EFP"/>
    <property type="match status" value="1"/>
</dbReference>
<dbReference type="AlphaFoldDB" id="F5S4U0"/>
<evidence type="ECO:0000313" key="13">
    <source>
        <dbReference type="Proteomes" id="UP000004207"/>
    </source>
</evidence>
<comment type="subcellular location">
    <subcellularLocation>
        <location evidence="1 7">Cytoplasm</location>
    </subcellularLocation>
</comment>
<dbReference type="InterPro" id="IPR015365">
    <property type="entry name" value="Elong-fact-P_C"/>
</dbReference>
<dbReference type="FunFam" id="2.30.30.30:FF:000003">
    <property type="entry name" value="Elongation factor P"/>
    <property type="match status" value="1"/>
</dbReference>
<evidence type="ECO:0000256" key="6">
    <source>
        <dbReference type="ARBA" id="ARBA00022917"/>
    </source>
</evidence>
<dbReference type="CDD" id="cd05794">
    <property type="entry name" value="S1_EF-P_repeat_2"/>
    <property type="match status" value="1"/>
</dbReference>
<evidence type="ECO:0000256" key="5">
    <source>
        <dbReference type="ARBA" id="ARBA00022768"/>
    </source>
</evidence>
<dbReference type="HAMAP" id="MF_00141">
    <property type="entry name" value="EF_P"/>
    <property type="match status" value="1"/>
</dbReference>
<dbReference type="NCBIfam" id="TIGR00038">
    <property type="entry name" value="efp"/>
    <property type="match status" value="1"/>
</dbReference>
<dbReference type="EMBL" id="AFHS01000008">
    <property type="protein sequence ID" value="EGK11782.1"/>
    <property type="molecule type" value="Genomic_DNA"/>
</dbReference>
<evidence type="ECO:0000256" key="7">
    <source>
        <dbReference type="HAMAP-Rule" id="MF_00141"/>
    </source>
</evidence>
<reference evidence="12 13" key="1">
    <citation type="submission" date="2011-04" db="EMBL/GenBank/DDBJ databases">
        <authorList>
            <person name="Muzny D."/>
            <person name="Qin X."/>
            <person name="Deng J."/>
            <person name="Jiang H."/>
            <person name="Liu Y."/>
            <person name="Qu J."/>
            <person name="Song X.-Z."/>
            <person name="Zhang L."/>
            <person name="Thornton R."/>
            <person name="Coyle M."/>
            <person name="Francisco L."/>
            <person name="Jackson L."/>
            <person name="Javaid M."/>
            <person name="Korchina V."/>
            <person name="Kovar C."/>
            <person name="Mata R."/>
            <person name="Mathew T."/>
            <person name="Ngo R."/>
            <person name="Nguyen L."/>
            <person name="Nguyen N."/>
            <person name="Okwuonu G."/>
            <person name="Ongeri F."/>
            <person name="Pham C."/>
            <person name="Simmons D."/>
            <person name="Wilczek-Boney K."/>
            <person name="Hale W."/>
            <person name="Jakkamsetti A."/>
            <person name="Pham P."/>
            <person name="Ruth R."/>
            <person name="San Lucas F."/>
            <person name="Warren J."/>
            <person name="Zhang J."/>
            <person name="Zhao Z."/>
            <person name="Zhou C."/>
            <person name="Zhu D."/>
            <person name="Lee S."/>
            <person name="Bess C."/>
            <person name="Blankenburg K."/>
            <person name="Forbes L."/>
            <person name="Fu Q."/>
            <person name="Gubbala S."/>
            <person name="Hirani K."/>
            <person name="Jayaseelan J.C."/>
            <person name="Lara F."/>
            <person name="Munidasa M."/>
            <person name="Palculict T."/>
            <person name="Patil S."/>
            <person name="Pu L.-L."/>
            <person name="Saada N."/>
            <person name="Tang L."/>
            <person name="Weissenberger G."/>
            <person name="Zhu Y."/>
            <person name="Hemphill L."/>
            <person name="Shang Y."/>
            <person name="Youmans B."/>
            <person name="Ayvaz T."/>
            <person name="Ross M."/>
            <person name="Santibanez J."/>
            <person name="Aqrawi P."/>
            <person name="Gross S."/>
            <person name="Joshi V."/>
            <person name="Fowler G."/>
            <person name="Nazareth L."/>
            <person name="Reid J."/>
            <person name="Worley K."/>
            <person name="Petrosino J."/>
            <person name="Highlander S."/>
            <person name="Gibbs R."/>
        </authorList>
    </citation>
    <scope>NUCLEOTIDE SEQUENCE [LARGE SCALE GENOMIC DNA]</scope>
    <source>
        <strain evidence="12 13">ATCC 23330</strain>
    </source>
</reference>
<dbReference type="STRING" id="504.KKKWG1_0682"/>
<dbReference type="PIRSF" id="PIRSF005901">
    <property type="entry name" value="EF-P"/>
    <property type="match status" value="1"/>
</dbReference>
<dbReference type="Gene3D" id="2.30.30.30">
    <property type="match status" value="1"/>
</dbReference>
<keyword evidence="4 7" id="KW-0963">Cytoplasm</keyword>
<evidence type="ECO:0000259" key="11">
    <source>
        <dbReference type="SMART" id="SM01185"/>
    </source>
</evidence>
<feature type="domain" description="Elongation factor P C-terminal" evidence="10">
    <location>
        <begin position="144"/>
        <end position="199"/>
    </location>
</feature>
<evidence type="ECO:0000313" key="12">
    <source>
        <dbReference type="EMBL" id="EGK11782.1"/>
    </source>
</evidence>
<dbReference type="InterPro" id="IPR013185">
    <property type="entry name" value="Transl_elong_KOW-like"/>
</dbReference>
<dbReference type="InterPro" id="IPR011768">
    <property type="entry name" value="Transl_elongation_fac_P"/>
</dbReference>
<dbReference type="InterPro" id="IPR014722">
    <property type="entry name" value="Rib_uL2_dom2"/>
</dbReference>
<evidence type="ECO:0000256" key="1">
    <source>
        <dbReference type="ARBA" id="ARBA00004496"/>
    </source>
</evidence>
<feature type="domain" description="Translation elongation factor P/YeiP central" evidence="11">
    <location>
        <begin position="81"/>
        <end position="136"/>
    </location>
</feature>
<dbReference type="eggNOG" id="COG0231">
    <property type="taxonomic scope" value="Bacteria"/>
</dbReference>
<dbReference type="InterPro" id="IPR001059">
    <property type="entry name" value="Transl_elong_P/YeiP_cen"/>
</dbReference>
<dbReference type="Pfam" id="PF09285">
    <property type="entry name" value="Elong-fact-P_C"/>
    <property type="match status" value="1"/>
</dbReference>
<keyword evidence="5 7" id="KW-0251">Elongation factor</keyword>
<comment type="caution">
    <text evidence="12">The sequence shown here is derived from an EMBL/GenBank/DDBJ whole genome shotgun (WGS) entry which is preliminary data.</text>
</comment>
<comment type="pathway">
    <text evidence="2 7">Protein biosynthesis; polypeptide chain elongation.</text>
</comment>
<dbReference type="FunFam" id="2.40.50.140:FF:000004">
    <property type="entry name" value="Elongation factor P"/>
    <property type="match status" value="1"/>
</dbReference>
<name>F5S4U0_KINKI</name>
<keyword evidence="13" id="KW-1185">Reference proteome</keyword>
<dbReference type="CDD" id="cd04470">
    <property type="entry name" value="S1_EF-P_repeat_1"/>
    <property type="match status" value="1"/>
</dbReference>
<dbReference type="InterPro" id="IPR008991">
    <property type="entry name" value="Translation_prot_SH3-like_sf"/>
</dbReference>
<comment type="function">
    <text evidence="7">Involved in peptide bond synthesis. Stimulates efficient translation and peptide-bond synthesis on native or reconstituted 70S ribosomes in vitro. Probably functions indirectly by altering the affinity of the ribosome for aminoacyl-tRNA, thus increasing their reactivity as acceptors for peptidyl transferase.</text>
</comment>
<dbReference type="FunFam" id="2.40.50.140:FF:000009">
    <property type="entry name" value="Elongation factor P"/>
    <property type="match status" value="1"/>
</dbReference>
<evidence type="ECO:0000256" key="2">
    <source>
        <dbReference type="ARBA" id="ARBA00004815"/>
    </source>
</evidence>
<protein>
    <recommendedName>
        <fullName evidence="7 8">Elongation factor P</fullName>
        <shortName evidence="7">EF-P</shortName>
    </recommendedName>
</protein>
<dbReference type="SUPFAM" id="SSF50249">
    <property type="entry name" value="Nucleic acid-binding proteins"/>
    <property type="match status" value="2"/>
</dbReference>
<dbReference type="SUPFAM" id="SSF50104">
    <property type="entry name" value="Translation proteins SH3-like domain"/>
    <property type="match status" value="1"/>
</dbReference>
<proteinExistence type="inferred from homology"/>
<dbReference type="PANTHER" id="PTHR30053:SF12">
    <property type="entry name" value="ELONGATION FACTOR P (EF-P) FAMILY PROTEIN"/>
    <property type="match status" value="1"/>
</dbReference>
<evidence type="ECO:0000256" key="4">
    <source>
        <dbReference type="ARBA" id="ARBA00022490"/>
    </source>
</evidence>
<dbReference type="GO" id="GO:0005829">
    <property type="term" value="C:cytosol"/>
    <property type="evidence" value="ECO:0007669"/>
    <property type="project" value="UniProtKB-ARBA"/>
</dbReference>
<dbReference type="SMART" id="SM01185">
    <property type="entry name" value="EFP"/>
    <property type="match status" value="1"/>
</dbReference>
<evidence type="ECO:0000259" key="10">
    <source>
        <dbReference type="SMART" id="SM00841"/>
    </source>
</evidence>
<evidence type="ECO:0000256" key="9">
    <source>
        <dbReference type="RuleBase" id="RU004389"/>
    </source>
</evidence>